<evidence type="ECO:0000313" key="2">
    <source>
        <dbReference type="EMBL" id="MBB6471037.1"/>
    </source>
</evidence>
<accession>A0A7X0I9D6</accession>
<dbReference type="RefSeq" id="WP_184978304.1">
    <property type="nucleotide sequence ID" value="NZ_BAAALO010000060.1"/>
</dbReference>
<dbReference type="EMBL" id="JACHIU010000001">
    <property type="protein sequence ID" value="MBB6471037.1"/>
    <property type="molecule type" value="Genomic_DNA"/>
</dbReference>
<feature type="compositionally biased region" description="Basic and acidic residues" evidence="1">
    <location>
        <begin position="13"/>
        <end position="26"/>
    </location>
</feature>
<evidence type="ECO:0000256" key="1">
    <source>
        <dbReference type="SAM" id="MobiDB-lite"/>
    </source>
</evidence>
<gene>
    <name evidence="2" type="ORF">BJ992_000468</name>
</gene>
<comment type="caution">
    <text evidence="2">The sequence shown here is derived from an EMBL/GenBank/DDBJ whole genome shotgun (WGS) entry which is preliminary data.</text>
</comment>
<keyword evidence="3" id="KW-1185">Reference proteome</keyword>
<dbReference type="Pfam" id="PF19760">
    <property type="entry name" value="DUF6247"/>
    <property type="match status" value="1"/>
</dbReference>
<feature type="region of interest" description="Disordered" evidence="1">
    <location>
        <begin position="1"/>
        <end position="26"/>
    </location>
</feature>
<evidence type="ECO:0000313" key="3">
    <source>
        <dbReference type="Proteomes" id="UP000555564"/>
    </source>
</evidence>
<organism evidence="2 3">
    <name type="scientific">Sphaerisporangium rubeum</name>
    <dbReference type="NCBI Taxonomy" id="321317"/>
    <lineage>
        <taxon>Bacteria</taxon>
        <taxon>Bacillati</taxon>
        <taxon>Actinomycetota</taxon>
        <taxon>Actinomycetes</taxon>
        <taxon>Streptosporangiales</taxon>
        <taxon>Streptosporangiaceae</taxon>
        <taxon>Sphaerisporangium</taxon>
    </lineage>
</organism>
<name>A0A7X0I9D6_9ACTN</name>
<proteinExistence type="predicted"/>
<dbReference type="AlphaFoldDB" id="A0A7X0I9D6"/>
<sequence length="120" mass="13703">MSAQPYVPGSRSSPERIRESVKDDRSPRALRAVLPVEDHAAFDEEYRAALDEARDTYDLAAVQRFQDRWWGIVMLKADPVEYRRVLDRAEELQGRADRGEAVGGVPWDEGYAARLRSRQG</sequence>
<reference evidence="2 3" key="1">
    <citation type="submission" date="2020-08" db="EMBL/GenBank/DDBJ databases">
        <title>Sequencing the genomes of 1000 actinobacteria strains.</title>
        <authorList>
            <person name="Klenk H.-P."/>
        </authorList>
    </citation>
    <scope>NUCLEOTIDE SEQUENCE [LARGE SCALE GENOMIC DNA]</scope>
    <source>
        <strain evidence="2 3">DSM 44936</strain>
    </source>
</reference>
<dbReference type="InterPro" id="IPR046214">
    <property type="entry name" value="DUF6247"/>
</dbReference>
<dbReference type="Proteomes" id="UP000555564">
    <property type="component" value="Unassembled WGS sequence"/>
</dbReference>
<protein>
    <submittedName>
        <fullName evidence="2">Uncharacterized protein</fullName>
    </submittedName>
</protein>